<accession>A0A1M6EAL8</accession>
<dbReference type="Gene3D" id="3.30.450.40">
    <property type="match status" value="1"/>
</dbReference>
<dbReference type="PANTHER" id="PTHR43102">
    <property type="entry name" value="SLR1143 PROTEIN"/>
    <property type="match status" value="1"/>
</dbReference>
<dbReference type="SUPFAM" id="SSF55874">
    <property type="entry name" value="ATPase domain of HSP90 chaperone/DNA topoisomerase II/histidine kinase"/>
    <property type="match status" value="1"/>
</dbReference>
<reference evidence="2 3" key="1">
    <citation type="submission" date="2016-11" db="EMBL/GenBank/DDBJ databases">
        <authorList>
            <person name="Jaros S."/>
            <person name="Januszkiewicz K."/>
            <person name="Wedrychowicz H."/>
        </authorList>
    </citation>
    <scope>NUCLEOTIDE SEQUENCE [LARGE SCALE GENOMIC DNA]</scope>
    <source>
        <strain evidence="2 3">DSM 100565</strain>
    </source>
</reference>
<keyword evidence="2" id="KW-0808">Transferase</keyword>
<dbReference type="InterPro" id="IPR029016">
    <property type="entry name" value="GAF-like_dom_sf"/>
</dbReference>
<evidence type="ECO:0000259" key="1">
    <source>
        <dbReference type="SMART" id="SM00065"/>
    </source>
</evidence>
<dbReference type="STRING" id="1447782.SAMN05444417_1898"/>
<dbReference type="Pfam" id="PF02518">
    <property type="entry name" value="HATPase_c"/>
    <property type="match status" value="1"/>
</dbReference>
<dbReference type="RefSeq" id="WP_073329073.1">
    <property type="nucleotide sequence ID" value="NZ_FQYO01000003.1"/>
</dbReference>
<dbReference type="InterPro" id="IPR003018">
    <property type="entry name" value="GAF"/>
</dbReference>
<dbReference type="InterPro" id="IPR011495">
    <property type="entry name" value="Sig_transdc_His_kin_sub2_dim/P"/>
</dbReference>
<name>A0A1M6EAL8_9RHOB</name>
<organism evidence="2 3">
    <name type="scientific">Wenxinia saemankumensis</name>
    <dbReference type="NCBI Taxonomy" id="1447782"/>
    <lineage>
        <taxon>Bacteria</taxon>
        <taxon>Pseudomonadati</taxon>
        <taxon>Pseudomonadota</taxon>
        <taxon>Alphaproteobacteria</taxon>
        <taxon>Rhodobacterales</taxon>
        <taxon>Roseobacteraceae</taxon>
        <taxon>Wenxinia</taxon>
    </lineage>
</organism>
<dbReference type="Proteomes" id="UP000184292">
    <property type="component" value="Unassembled WGS sequence"/>
</dbReference>
<feature type="domain" description="GAF" evidence="1">
    <location>
        <begin position="26"/>
        <end position="169"/>
    </location>
</feature>
<dbReference type="AlphaFoldDB" id="A0A1M6EAL8"/>
<gene>
    <name evidence="2" type="ORF">SAMN05444417_1898</name>
</gene>
<dbReference type="GO" id="GO:0016301">
    <property type="term" value="F:kinase activity"/>
    <property type="evidence" value="ECO:0007669"/>
    <property type="project" value="UniProtKB-KW"/>
</dbReference>
<dbReference type="SUPFAM" id="SSF55781">
    <property type="entry name" value="GAF domain-like"/>
    <property type="match status" value="1"/>
</dbReference>
<protein>
    <submittedName>
        <fullName evidence="2">Two-component sensor histidine kinase, contains HisKA and HATPase domains</fullName>
    </submittedName>
</protein>
<keyword evidence="2" id="KW-0418">Kinase</keyword>
<evidence type="ECO:0000313" key="3">
    <source>
        <dbReference type="Proteomes" id="UP000184292"/>
    </source>
</evidence>
<dbReference type="SMART" id="SM00065">
    <property type="entry name" value="GAF"/>
    <property type="match status" value="1"/>
</dbReference>
<evidence type="ECO:0000313" key="2">
    <source>
        <dbReference type="EMBL" id="SHI82390.1"/>
    </source>
</evidence>
<dbReference type="CDD" id="cd16936">
    <property type="entry name" value="HATPase_RsbW-like"/>
    <property type="match status" value="1"/>
</dbReference>
<dbReference type="Gene3D" id="3.30.565.10">
    <property type="entry name" value="Histidine kinase-like ATPase, C-terminal domain"/>
    <property type="match status" value="1"/>
</dbReference>
<sequence length="369" mass="39764">MTRADRHPYETERLARLSELEIIGSGADPEFDALTRIASEVCRTPVALVSLVESQRQWFKSRQGLDIDETPISQSICAWTILQDGVLEITDTAKDPRTLSNALCMGDRPFRFYAGAPIVDPATDLPLGSFCVLDYQPRELSASQKRLLVDFANQAMRLIELRRAVATANLAVQETNHRVKNSLQSVSAYIRLQRRVLQGASPEAEAALTATETRIASAAALHEALCYSAVGEKVDLPGYAARIFGLATADMREGISTRIDLAACQVSSRQASALGTILSESVSNSIRHAFGEAGEGLITLTGRHEPDGRYRMEFADTGAGLPNERPAPRANGGLGLSILEGALAQLGAEGVAREGDAPGFHLGFVFTPE</sequence>
<proteinExistence type="predicted"/>
<dbReference type="PANTHER" id="PTHR43102:SF2">
    <property type="entry name" value="GAF DOMAIN-CONTAINING PROTEIN"/>
    <property type="match status" value="1"/>
</dbReference>
<dbReference type="EMBL" id="FQYO01000003">
    <property type="protein sequence ID" value="SHI82390.1"/>
    <property type="molecule type" value="Genomic_DNA"/>
</dbReference>
<keyword evidence="3" id="KW-1185">Reference proteome</keyword>
<dbReference type="Pfam" id="PF07568">
    <property type="entry name" value="HisKA_2"/>
    <property type="match status" value="1"/>
</dbReference>
<dbReference type="InterPro" id="IPR036890">
    <property type="entry name" value="HATPase_C_sf"/>
</dbReference>
<dbReference type="InterPro" id="IPR003594">
    <property type="entry name" value="HATPase_dom"/>
</dbReference>